<dbReference type="AlphaFoldDB" id="A0A8J5FUN7"/>
<comment type="function">
    <text evidence="12">Important as a means of generating NADPH for biosynthetic reactions.</text>
</comment>
<dbReference type="EMBL" id="JACMSC010000012">
    <property type="protein sequence ID" value="KAG6495300.1"/>
    <property type="molecule type" value="Genomic_DNA"/>
</dbReference>
<keyword evidence="3" id="KW-0963">Cytoplasm</keyword>
<dbReference type="PROSITE" id="PS00687">
    <property type="entry name" value="ALDEHYDE_DEHYDR_GLU"/>
    <property type="match status" value="1"/>
</dbReference>
<dbReference type="InterPro" id="IPR015590">
    <property type="entry name" value="Aldehyde_DH_dom"/>
</dbReference>
<dbReference type="InterPro" id="IPR016162">
    <property type="entry name" value="Ald_DH_N"/>
</dbReference>
<evidence type="ECO:0000256" key="7">
    <source>
        <dbReference type="ARBA" id="ARBA00040853"/>
    </source>
</evidence>
<comment type="similarity">
    <text evidence="2 14">Belongs to the aldehyde dehydrogenase family.</text>
</comment>
<evidence type="ECO:0000256" key="5">
    <source>
        <dbReference type="ARBA" id="ARBA00023002"/>
    </source>
</evidence>
<evidence type="ECO:0000313" key="16">
    <source>
        <dbReference type="EMBL" id="KAG6495300.1"/>
    </source>
</evidence>
<sequence>MAQLALRVVWPSSPLHNPARRHHLSSPAPHFLSLMPRLLVARSALLRTSVEEEKRAFEAVVVKESAMAGSGVFTDIIDENQVFKYYAEGEWKKSASGKTVSIVNPTTRKTQYSVQACTQEEVNKVMEAAKAAQKQWARTPLWKRAELLHKAAEILKENKDPIAECLVKEIAKPAKDAVTEIIYVGAVDFKVVRSGDLLSYTAEEGVRILGEGKLLLSDSFPGNERNKYCLTSKIPLGIVLAIPPFNYPVNLAVSKIGPALIAGNSLVLKPPTQGSVAALHMVHCFHLAGFPKGLISCITGKGSEIGDFMTMHPGVNCIRYCAAGHYSFTGGDTGIAISKKAGMIPLQMELGGKDACIVLEDADLDLVATNIVQGGYSYSGQRCTAVKVVLIMESVADEFVEKVNAKMAKLSVGTPEENCDITPVISESSANFIEGLVMDAKEKGATFCQEYKREGNLIWPLLLDHVRANMRIAWEEPFGPVLPVIRIRSVKEAIHHCNASNFGLQGSVFTKDINKAITIGDAIESGTIQINSAPARGPDHFPFQGLKDSGIGSQGIVNSINMMTKIKSLVINLPSPSYTMG</sequence>
<comment type="caution">
    <text evidence="16">The sequence shown here is derived from an EMBL/GenBank/DDBJ whole genome shotgun (WGS) entry which is preliminary data.</text>
</comment>
<reference evidence="16 17" key="1">
    <citation type="submission" date="2020-08" db="EMBL/GenBank/DDBJ databases">
        <title>Plant Genome Project.</title>
        <authorList>
            <person name="Zhang R.-G."/>
        </authorList>
    </citation>
    <scope>NUCLEOTIDE SEQUENCE [LARGE SCALE GENOMIC DNA]</scope>
    <source>
        <tissue evidence="16">Rhizome</tissue>
    </source>
</reference>
<keyword evidence="5 14" id="KW-0560">Oxidoreductase</keyword>
<dbReference type="GO" id="GO:0005737">
    <property type="term" value="C:cytoplasm"/>
    <property type="evidence" value="ECO:0007669"/>
    <property type="project" value="UniProtKB-SubCell"/>
</dbReference>
<evidence type="ECO:0000256" key="12">
    <source>
        <dbReference type="ARBA" id="ARBA00060324"/>
    </source>
</evidence>
<evidence type="ECO:0000256" key="11">
    <source>
        <dbReference type="ARBA" id="ARBA00049186"/>
    </source>
</evidence>
<dbReference type="InterPro" id="IPR016160">
    <property type="entry name" value="Ald_DH_CS_CYS"/>
</dbReference>
<comment type="catalytic activity">
    <reaction evidence="11">
        <text>D-glyceraldehyde 3-phosphate + NADP(+) + H2O = (2R)-3-phosphoglycerate + NADPH + 2 H(+)</text>
        <dbReference type="Rhea" id="RHEA:14669"/>
        <dbReference type="ChEBI" id="CHEBI:15377"/>
        <dbReference type="ChEBI" id="CHEBI:15378"/>
        <dbReference type="ChEBI" id="CHEBI:57783"/>
        <dbReference type="ChEBI" id="CHEBI:58272"/>
        <dbReference type="ChEBI" id="CHEBI:58349"/>
        <dbReference type="ChEBI" id="CHEBI:59776"/>
        <dbReference type="EC" id="1.2.1.9"/>
    </reaction>
</comment>
<dbReference type="Gene3D" id="3.40.309.10">
    <property type="entry name" value="Aldehyde Dehydrogenase, Chain A, domain 2"/>
    <property type="match status" value="1"/>
</dbReference>
<dbReference type="EC" id="1.2.1.9" evidence="6"/>
<evidence type="ECO:0000256" key="9">
    <source>
        <dbReference type="ARBA" id="ARBA00042646"/>
    </source>
</evidence>
<evidence type="ECO:0000256" key="14">
    <source>
        <dbReference type="RuleBase" id="RU003345"/>
    </source>
</evidence>
<evidence type="ECO:0000256" key="8">
    <source>
        <dbReference type="ARBA" id="ARBA00042470"/>
    </source>
</evidence>
<evidence type="ECO:0000256" key="10">
    <source>
        <dbReference type="ARBA" id="ARBA00043052"/>
    </source>
</evidence>
<dbReference type="Gene3D" id="3.40.605.10">
    <property type="entry name" value="Aldehyde Dehydrogenase, Chain A, domain 1"/>
    <property type="match status" value="1"/>
</dbReference>
<dbReference type="SUPFAM" id="SSF53720">
    <property type="entry name" value="ALDH-like"/>
    <property type="match status" value="1"/>
</dbReference>
<dbReference type="GO" id="GO:0008886">
    <property type="term" value="F:glyceraldehyde-3-phosphate dehydrogenase (NADP+) (non-phosphorylating) activity"/>
    <property type="evidence" value="ECO:0007669"/>
    <property type="project" value="UniProtKB-EC"/>
</dbReference>
<comment type="subcellular location">
    <subcellularLocation>
        <location evidence="1">Cytoplasm</location>
    </subcellularLocation>
</comment>
<proteinExistence type="inferred from homology"/>
<keyword evidence="17" id="KW-1185">Reference proteome</keyword>
<evidence type="ECO:0000256" key="6">
    <source>
        <dbReference type="ARBA" id="ARBA00038980"/>
    </source>
</evidence>
<accession>A0A8J5FUN7</accession>
<keyword evidence="4" id="KW-0521">NADP</keyword>
<organism evidence="16 17">
    <name type="scientific">Zingiber officinale</name>
    <name type="common">Ginger</name>
    <name type="synonym">Amomum zingiber</name>
    <dbReference type="NCBI Taxonomy" id="94328"/>
    <lineage>
        <taxon>Eukaryota</taxon>
        <taxon>Viridiplantae</taxon>
        <taxon>Streptophyta</taxon>
        <taxon>Embryophyta</taxon>
        <taxon>Tracheophyta</taxon>
        <taxon>Spermatophyta</taxon>
        <taxon>Magnoliopsida</taxon>
        <taxon>Liliopsida</taxon>
        <taxon>Zingiberales</taxon>
        <taxon>Zingiberaceae</taxon>
        <taxon>Zingiber</taxon>
    </lineage>
</organism>
<evidence type="ECO:0000256" key="2">
    <source>
        <dbReference type="ARBA" id="ARBA00009986"/>
    </source>
</evidence>
<dbReference type="GO" id="GO:0008911">
    <property type="term" value="F:lactaldehyde dehydrogenase (NAD+) activity"/>
    <property type="evidence" value="ECO:0007669"/>
    <property type="project" value="TreeGrafter"/>
</dbReference>
<evidence type="ECO:0000256" key="13">
    <source>
        <dbReference type="PROSITE-ProRule" id="PRU10007"/>
    </source>
</evidence>
<dbReference type="Proteomes" id="UP000734854">
    <property type="component" value="Unassembled WGS sequence"/>
</dbReference>
<dbReference type="InterPro" id="IPR029510">
    <property type="entry name" value="Ald_DH_CS_GLU"/>
</dbReference>
<dbReference type="PANTHER" id="PTHR42991">
    <property type="entry name" value="ALDEHYDE DEHYDROGENASE"/>
    <property type="match status" value="1"/>
</dbReference>
<dbReference type="InterPro" id="IPR016161">
    <property type="entry name" value="Ald_DH/histidinol_DH"/>
</dbReference>
<evidence type="ECO:0000256" key="3">
    <source>
        <dbReference type="ARBA" id="ARBA00022490"/>
    </source>
</evidence>
<evidence type="ECO:0000256" key="4">
    <source>
        <dbReference type="ARBA" id="ARBA00022857"/>
    </source>
</evidence>
<feature type="domain" description="Aldehyde dehydrogenase" evidence="15">
    <location>
        <begin position="91"/>
        <end position="568"/>
    </location>
</feature>
<name>A0A8J5FUN7_ZINOF</name>
<evidence type="ECO:0000313" key="17">
    <source>
        <dbReference type="Proteomes" id="UP000734854"/>
    </source>
</evidence>
<dbReference type="FunFam" id="3.40.309.10:FF:000016">
    <property type="entry name" value="NADP-dependent glyceraldehyde-3-phosphate dehydrogenase"/>
    <property type="match status" value="1"/>
</dbReference>
<evidence type="ECO:0000259" key="15">
    <source>
        <dbReference type="Pfam" id="PF00171"/>
    </source>
</evidence>
<dbReference type="Pfam" id="PF00171">
    <property type="entry name" value="Aldedh"/>
    <property type="match status" value="1"/>
</dbReference>
<dbReference type="CDD" id="cd07082">
    <property type="entry name" value="ALDH_F11_NP-GAPDH"/>
    <property type="match status" value="1"/>
</dbReference>
<dbReference type="InterPro" id="IPR051020">
    <property type="entry name" value="ALDH-related_metabolic_enz"/>
</dbReference>
<dbReference type="InterPro" id="IPR016163">
    <property type="entry name" value="Ald_DH_C"/>
</dbReference>
<feature type="active site" evidence="13">
    <location>
        <position position="349"/>
    </location>
</feature>
<dbReference type="FunFam" id="3.40.605.10:FF:000013">
    <property type="entry name" value="NADP-dependent glyceraldehyde-3-phosphate dehydrogenase"/>
    <property type="match status" value="1"/>
</dbReference>
<dbReference type="PANTHER" id="PTHR42991:SF1">
    <property type="entry name" value="ALDEHYDE DEHYDROGENASE"/>
    <property type="match status" value="1"/>
</dbReference>
<protein>
    <recommendedName>
        <fullName evidence="7">NADP-dependent glyceraldehyde-3-phosphate dehydrogenase</fullName>
        <ecNumber evidence="6">1.2.1.9</ecNumber>
    </recommendedName>
    <alternativeName>
        <fullName evidence="8">Glyceraldehyde-3-phosphate dehydrogenase [NADP(+)]</fullName>
    </alternativeName>
    <alternativeName>
        <fullName evidence="9">Non-phosphorylating glyceraldehyde 3-phosphate dehydrogenase</fullName>
    </alternativeName>
    <alternativeName>
        <fullName evidence="10">Triosephosphate dehydrogenase</fullName>
    </alternativeName>
</protein>
<evidence type="ECO:0000256" key="1">
    <source>
        <dbReference type="ARBA" id="ARBA00004496"/>
    </source>
</evidence>
<dbReference type="PROSITE" id="PS00070">
    <property type="entry name" value="ALDEHYDE_DEHYDR_CYS"/>
    <property type="match status" value="1"/>
</dbReference>
<gene>
    <name evidence="16" type="ORF">ZIOFF_043094</name>
</gene>